<comment type="caution">
    <text evidence="5">The sequence shown here is derived from an EMBL/GenBank/DDBJ whole genome shotgun (WGS) entry which is preliminary data.</text>
</comment>
<dbReference type="SUPFAM" id="SSF51351">
    <property type="entry name" value="Triosephosphate isomerase (TIM)"/>
    <property type="match status" value="1"/>
</dbReference>
<dbReference type="InterPro" id="IPR000652">
    <property type="entry name" value="Triosephosphate_isomerase"/>
</dbReference>
<evidence type="ECO:0000313" key="5">
    <source>
        <dbReference type="EMBL" id="GBG58872.1"/>
    </source>
</evidence>
<dbReference type="GO" id="GO:0080022">
    <property type="term" value="P:primary root development"/>
    <property type="evidence" value="ECO:0007669"/>
    <property type="project" value="EnsemblPlants"/>
</dbReference>
<dbReference type="OMA" id="CRPVVAM"/>
<dbReference type="PROSITE" id="PS51440">
    <property type="entry name" value="TIM_2"/>
    <property type="match status" value="1"/>
</dbReference>
<dbReference type="CDD" id="cd00311">
    <property type="entry name" value="TIM"/>
    <property type="match status" value="1"/>
</dbReference>
<evidence type="ECO:0000313" key="6">
    <source>
        <dbReference type="Proteomes" id="UP000265515"/>
    </source>
</evidence>
<organism evidence="5 6">
    <name type="scientific">Chara braunii</name>
    <name type="common">Braun's stonewort</name>
    <dbReference type="NCBI Taxonomy" id="69332"/>
    <lineage>
        <taxon>Eukaryota</taxon>
        <taxon>Viridiplantae</taxon>
        <taxon>Streptophyta</taxon>
        <taxon>Charophyceae</taxon>
        <taxon>Charales</taxon>
        <taxon>Characeae</taxon>
        <taxon>Chara</taxon>
    </lineage>
</organism>
<dbReference type="Pfam" id="PF00121">
    <property type="entry name" value="TIM"/>
    <property type="match status" value="2"/>
</dbReference>
<accession>A0A388JMD7</accession>
<dbReference type="InterPro" id="IPR035990">
    <property type="entry name" value="TIM_sf"/>
</dbReference>
<dbReference type="GO" id="GO:0009507">
    <property type="term" value="C:chloroplast"/>
    <property type="evidence" value="ECO:0007669"/>
    <property type="project" value="EnsemblPlants"/>
</dbReference>
<dbReference type="OrthoDB" id="6715177at2759"/>
<comment type="pathway">
    <text evidence="4">Carbohydrate biosynthesis.</text>
</comment>
<dbReference type="STRING" id="69332.A0A388JMD7"/>
<dbReference type="Proteomes" id="UP000265515">
    <property type="component" value="Unassembled WGS sequence"/>
</dbReference>
<evidence type="ECO:0000256" key="1">
    <source>
        <dbReference type="ARBA" id="ARBA00007422"/>
    </source>
</evidence>
<comment type="similarity">
    <text evidence="1">Belongs to the triosephosphate isomerase family.</text>
</comment>
<dbReference type="Gene3D" id="3.20.20.70">
    <property type="entry name" value="Aldolase class I"/>
    <property type="match status" value="2"/>
</dbReference>
<protein>
    <recommendedName>
        <fullName evidence="7">Triosephosphate isomerase</fullName>
    </recommendedName>
</protein>
<evidence type="ECO:0000256" key="4">
    <source>
        <dbReference type="ARBA" id="ARBA00024331"/>
    </source>
</evidence>
<dbReference type="PANTHER" id="PTHR21139">
    <property type="entry name" value="TRIOSEPHOSPHATE ISOMERASE"/>
    <property type="match status" value="1"/>
</dbReference>
<keyword evidence="6" id="KW-1185">Reference proteome</keyword>
<dbReference type="InterPro" id="IPR013785">
    <property type="entry name" value="Aldolase_TIM"/>
</dbReference>
<dbReference type="GO" id="GO:0006096">
    <property type="term" value="P:glycolytic process"/>
    <property type="evidence" value="ECO:0007669"/>
    <property type="project" value="TreeGrafter"/>
</dbReference>
<dbReference type="GO" id="GO:0004807">
    <property type="term" value="F:triose-phosphate isomerase activity"/>
    <property type="evidence" value="ECO:0007669"/>
    <property type="project" value="EnsemblPlants"/>
</dbReference>
<name>A0A388JMD7_CHABU</name>
<dbReference type="GO" id="GO:0006642">
    <property type="term" value="P:triglyceride mobilization"/>
    <property type="evidence" value="ECO:0007669"/>
    <property type="project" value="EnsemblPlants"/>
</dbReference>
<dbReference type="GO" id="GO:0046166">
    <property type="term" value="P:glyceraldehyde-3-phosphate biosynthetic process"/>
    <property type="evidence" value="ECO:0007669"/>
    <property type="project" value="EnsemblPlants"/>
</dbReference>
<evidence type="ECO:0000256" key="2">
    <source>
        <dbReference type="ARBA" id="ARBA00011738"/>
    </source>
</evidence>
<reference evidence="5 6" key="1">
    <citation type="journal article" date="2018" name="Cell">
        <title>The Chara Genome: Secondary Complexity and Implications for Plant Terrestrialization.</title>
        <authorList>
            <person name="Nishiyama T."/>
            <person name="Sakayama H."/>
            <person name="Vries J.D."/>
            <person name="Buschmann H."/>
            <person name="Saint-Marcoux D."/>
            <person name="Ullrich K.K."/>
            <person name="Haas F.B."/>
            <person name="Vanderstraeten L."/>
            <person name="Becker D."/>
            <person name="Lang D."/>
            <person name="Vosolsobe S."/>
            <person name="Rombauts S."/>
            <person name="Wilhelmsson P.K.I."/>
            <person name="Janitza P."/>
            <person name="Kern R."/>
            <person name="Heyl A."/>
            <person name="Rumpler F."/>
            <person name="Villalobos L.I.A.C."/>
            <person name="Clay J.M."/>
            <person name="Skokan R."/>
            <person name="Toyoda A."/>
            <person name="Suzuki Y."/>
            <person name="Kagoshima H."/>
            <person name="Schijlen E."/>
            <person name="Tajeshwar N."/>
            <person name="Catarino B."/>
            <person name="Hetherington A.J."/>
            <person name="Saltykova A."/>
            <person name="Bonnot C."/>
            <person name="Breuninger H."/>
            <person name="Symeonidi A."/>
            <person name="Radhakrishnan G.V."/>
            <person name="Van Nieuwerburgh F."/>
            <person name="Deforce D."/>
            <person name="Chang C."/>
            <person name="Karol K.G."/>
            <person name="Hedrich R."/>
            <person name="Ulvskov P."/>
            <person name="Glockner G."/>
            <person name="Delwiche C.F."/>
            <person name="Petrasek J."/>
            <person name="Van de Peer Y."/>
            <person name="Friml J."/>
            <person name="Beilby M."/>
            <person name="Dolan L."/>
            <person name="Kohara Y."/>
            <person name="Sugano S."/>
            <person name="Fujiyama A."/>
            <person name="Delaux P.-M."/>
            <person name="Quint M."/>
            <person name="TheiBen G."/>
            <person name="Hagemann M."/>
            <person name="Harholt J."/>
            <person name="Dunand C."/>
            <person name="Zachgo S."/>
            <person name="Langdale J."/>
            <person name="Maumus F."/>
            <person name="Straeten D.V.D."/>
            <person name="Gould S.B."/>
            <person name="Rensing S.A."/>
        </authorList>
    </citation>
    <scope>NUCLEOTIDE SEQUENCE [LARGE SCALE GENOMIC DNA]</scope>
    <source>
        <strain evidence="5 6">S276</strain>
    </source>
</reference>
<sequence length="222" mass="23716">MPCGLSHLVVLVHQIGCGMRQEAMAFSVDYFFVGGNWKCNGTRESVKKLVADLNAASIADDVDVVVAPPFVYIDQVLGSITDRIEVAAQNCWVGKGGAFTGEVSAEMLKDIGLNWVILGHSERRQLIGEANEFVGMKEAYALNNGLKVIGCIGETLEQREAGKTIEVVAQQLEAMRGSVNAKNCEDLARQEDIDGFLVGGASLIGPDFATIVNSVNAKKVAA</sequence>
<gene>
    <name evidence="5" type="ORF">CBR_g271</name>
</gene>
<dbReference type="GO" id="GO:0019563">
    <property type="term" value="P:glycerol catabolic process"/>
    <property type="evidence" value="ECO:0007669"/>
    <property type="project" value="EnsemblPlants"/>
</dbReference>
<comment type="subunit">
    <text evidence="2">Homodimer.</text>
</comment>
<evidence type="ECO:0008006" key="7">
    <source>
        <dbReference type="Google" id="ProtNLM"/>
    </source>
</evidence>
<dbReference type="GO" id="GO:0009658">
    <property type="term" value="P:chloroplast organization"/>
    <property type="evidence" value="ECO:0007669"/>
    <property type="project" value="EnsemblPlants"/>
</dbReference>
<dbReference type="Gramene" id="GBG58872">
    <property type="protein sequence ID" value="GBG58872"/>
    <property type="gene ID" value="CBR_g271"/>
</dbReference>
<proteinExistence type="inferred from homology"/>
<keyword evidence="3" id="KW-0413">Isomerase</keyword>
<evidence type="ECO:0000256" key="3">
    <source>
        <dbReference type="ARBA" id="ARBA00023235"/>
    </source>
</evidence>
<dbReference type="GO" id="GO:0005829">
    <property type="term" value="C:cytosol"/>
    <property type="evidence" value="ECO:0007669"/>
    <property type="project" value="TreeGrafter"/>
</dbReference>
<dbReference type="EMBL" id="BFEA01000001">
    <property type="protein sequence ID" value="GBG58872.1"/>
    <property type="molecule type" value="Genomic_DNA"/>
</dbReference>
<dbReference type="AlphaFoldDB" id="A0A388JMD7"/>
<dbReference type="PANTHER" id="PTHR21139:SF2">
    <property type="entry name" value="TRIOSEPHOSPHATE ISOMERASE"/>
    <property type="match status" value="1"/>
</dbReference>
<dbReference type="NCBIfam" id="TIGR00419">
    <property type="entry name" value="tim"/>
    <property type="match status" value="1"/>
</dbReference>
<dbReference type="GO" id="GO:0006094">
    <property type="term" value="P:gluconeogenesis"/>
    <property type="evidence" value="ECO:0007669"/>
    <property type="project" value="TreeGrafter"/>
</dbReference>